<reference evidence="1" key="1">
    <citation type="submission" date="2018-11" db="EMBL/GenBank/DDBJ databases">
        <authorList>
            <person name="Alioto T."/>
            <person name="Alioto T."/>
        </authorList>
    </citation>
    <scope>NUCLEOTIDE SEQUENCE</scope>
</reference>
<accession>A0A8B6C657</accession>
<gene>
    <name evidence="1" type="ORF">MGAL_10B050084</name>
</gene>
<sequence length="135" mass="15018">MLQRNKETFLGAKVNGSAGEITLASLDKQLPRNNVLLAIADMKSKVQVLNDQDVAMSKLQQQNERLIHLVQNLVGKPSGTSQSFTPHRPWGNMTATPTREPRQLIPTSLFSPLPNSTPAVLLYHHLLLDYKLPLD</sequence>
<dbReference type="EMBL" id="UYJE01001236">
    <property type="protein sequence ID" value="VDI00494.1"/>
    <property type="molecule type" value="Genomic_DNA"/>
</dbReference>
<proteinExistence type="predicted"/>
<keyword evidence="2" id="KW-1185">Reference proteome</keyword>
<protein>
    <submittedName>
        <fullName evidence="1">Uncharacterized protein</fullName>
    </submittedName>
</protein>
<comment type="caution">
    <text evidence="1">The sequence shown here is derived from an EMBL/GenBank/DDBJ whole genome shotgun (WGS) entry which is preliminary data.</text>
</comment>
<dbReference type="AlphaFoldDB" id="A0A8B6C657"/>
<evidence type="ECO:0000313" key="1">
    <source>
        <dbReference type="EMBL" id="VDI00494.1"/>
    </source>
</evidence>
<organism evidence="1 2">
    <name type="scientific">Mytilus galloprovincialis</name>
    <name type="common">Mediterranean mussel</name>
    <dbReference type="NCBI Taxonomy" id="29158"/>
    <lineage>
        <taxon>Eukaryota</taxon>
        <taxon>Metazoa</taxon>
        <taxon>Spiralia</taxon>
        <taxon>Lophotrochozoa</taxon>
        <taxon>Mollusca</taxon>
        <taxon>Bivalvia</taxon>
        <taxon>Autobranchia</taxon>
        <taxon>Pteriomorphia</taxon>
        <taxon>Mytilida</taxon>
        <taxon>Mytiloidea</taxon>
        <taxon>Mytilidae</taxon>
        <taxon>Mytilinae</taxon>
        <taxon>Mytilus</taxon>
    </lineage>
</organism>
<name>A0A8B6C657_MYTGA</name>
<dbReference type="Proteomes" id="UP000596742">
    <property type="component" value="Unassembled WGS sequence"/>
</dbReference>
<evidence type="ECO:0000313" key="2">
    <source>
        <dbReference type="Proteomes" id="UP000596742"/>
    </source>
</evidence>